<keyword evidence="2" id="KW-0812">Transmembrane</keyword>
<proteinExistence type="predicted"/>
<accession>A0A6A4H440</accession>
<evidence type="ECO:0000256" key="4">
    <source>
        <dbReference type="ARBA" id="ARBA00023136"/>
    </source>
</evidence>
<evidence type="ECO:0000256" key="3">
    <source>
        <dbReference type="ARBA" id="ARBA00022989"/>
    </source>
</evidence>
<keyword evidence="4" id="KW-0472">Membrane</keyword>
<evidence type="ECO:0000256" key="2">
    <source>
        <dbReference type="ARBA" id="ARBA00022692"/>
    </source>
</evidence>
<dbReference type="EMBL" id="ML769584">
    <property type="protein sequence ID" value="KAE9392942.1"/>
    <property type="molecule type" value="Genomic_DNA"/>
</dbReference>
<sequence>MSGAQLIPGGLLALGAPFLSGSPRWLVSRDRNDDAVKSLSKIRNLPADHPYLMEVLKLPLHTKRVSLVLEFLDLFALCSSLFAWQNATGINAINYYSPTIFKSISVTGMHASLLTTGVYGIIKLLGALF</sequence>
<dbReference type="PANTHER" id="PTHR48022:SF34">
    <property type="entry name" value="MAJOR FACILITATOR SUPERFAMILY (MFS) PROFILE DOMAIN-CONTAINING PROTEIN-RELATED"/>
    <property type="match status" value="1"/>
</dbReference>
<dbReference type="OrthoDB" id="508119at2759"/>
<dbReference type="InterPro" id="IPR005828">
    <property type="entry name" value="MFS_sugar_transport-like"/>
</dbReference>
<keyword evidence="6" id="KW-1185">Reference proteome</keyword>
<dbReference type="SUPFAM" id="SSF103473">
    <property type="entry name" value="MFS general substrate transporter"/>
    <property type="match status" value="1"/>
</dbReference>
<dbReference type="Gene3D" id="1.20.1250.20">
    <property type="entry name" value="MFS general substrate transporter like domains"/>
    <property type="match status" value="2"/>
</dbReference>
<dbReference type="GO" id="GO:0016020">
    <property type="term" value="C:membrane"/>
    <property type="evidence" value="ECO:0007669"/>
    <property type="project" value="UniProtKB-SubCell"/>
</dbReference>
<reference evidence="5" key="1">
    <citation type="journal article" date="2019" name="Environ. Microbiol.">
        <title>Fungal ecological strategies reflected in gene transcription - a case study of two litter decomposers.</title>
        <authorList>
            <person name="Barbi F."/>
            <person name="Kohler A."/>
            <person name="Barry K."/>
            <person name="Baskaran P."/>
            <person name="Daum C."/>
            <person name="Fauchery L."/>
            <person name="Ihrmark K."/>
            <person name="Kuo A."/>
            <person name="LaButti K."/>
            <person name="Lipzen A."/>
            <person name="Morin E."/>
            <person name="Grigoriev I.V."/>
            <person name="Henrissat B."/>
            <person name="Lindahl B."/>
            <person name="Martin F."/>
        </authorList>
    </citation>
    <scope>NUCLEOTIDE SEQUENCE</scope>
    <source>
        <strain evidence="5">JB14</strain>
    </source>
</reference>
<dbReference type="Proteomes" id="UP000799118">
    <property type="component" value="Unassembled WGS sequence"/>
</dbReference>
<evidence type="ECO:0000313" key="6">
    <source>
        <dbReference type="Proteomes" id="UP000799118"/>
    </source>
</evidence>
<keyword evidence="3" id="KW-1133">Transmembrane helix</keyword>
<name>A0A6A4H440_9AGAR</name>
<dbReference type="PANTHER" id="PTHR48022">
    <property type="entry name" value="PLASTIDIC GLUCOSE TRANSPORTER 4"/>
    <property type="match status" value="1"/>
</dbReference>
<gene>
    <name evidence="5" type="ORF">BT96DRAFT_944273</name>
</gene>
<dbReference type="GO" id="GO:0005351">
    <property type="term" value="F:carbohydrate:proton symporter activity"/>
    <property type="evidence" value="ECO:0007669"/>
    <property type="project" value="TreeGrafter"/>
</dbReference>
<comment type="subcellular location">
    <subcellularLocation>
        <location evidence="1">Membrane</location>
        <topology evidence="1">Multi-pass membrane protein</topology>
    </subcellularLocation>
</comment>
<dbReference type="AlphaFoldDB" id="A0A6A4H440"/>
<evidence type="ECO:0000256" key="1">
    <source>
        <dbReference type="ARBA" id="ARBA00004141"/>
    </source>
</evidence>
<dbReference type="Pfam" id="PF00083">
    <property type="entry name" value="Sugar_tr"/>
    <property type="match status" value="1"/>
</dbReference>
<organism evidence="5 6">
    <name type="scientific">Gymnopus androsaceus JB14</name>
    <dbReference type="NCBI Taxonomy" id="1447944"/>
    <lineage>
        <taxon>Eukaryota</taxon>
        <taxon>Fungi</taxon>
        <taxon>Dikarya</taxon>
        <taxon>Basidiomycota</taxon>
        <taxon>Agaricomycotina</taxon>
        <taxon>Agaricomycetes</taxon>
        <taxon>Agaricomycetidae</taxon>
        <taxon>Agaricales</taxon>
        <taxon>Marasmiineae</taxon>
        <taxon>Omphalotaceae</taxon>
        <taxon>Gymnopus</taxon>
    </lineage>
</organism>
<protein>
    <submittedName>
        <fullName evidence="5">General substrate transporter</fullName>
    </submittedName>
</protein>
<dbReference type="InterPro" id="IPR036259">
    <property type="entry name" value="MFS_trans_sf"/>
</dbReference>
<dbReference type="InterPro" id="IPR050360">
    <property type="entry name" value="MFS_Sugar_Transporters"/>
</dbReference>
<evidence type="ECO:0000313" key="5">
    <source>
        <dbReference type="EMBL" id="KAE9392942.1"/>
    </source>
</evidence>